<keyword evidence="5" id="KW-1185">Reference proteome</keyword>
<gene>
    <name evidence="4" type="ORF">GE061_010368</name>
</gene>
<accession>A0A8S9Y2U0</accession>
<feature type="region of interest" description="Disordered" evidence="1">
    <location>
        <begin position="55"/>
        <end position="84"/>
    </location>
</feature>
<dbReference type="AlphaFoldDB" id="A0A8S9Y2U0"/>
<evidence type="ECO:0000313" key="5">
    <source>
        <dbReference type="Proteomes" id="UP000466442"/>
    </source>
</evidence>
<evidence type="ECO:0000313" key="4">
    <source>
        <dbReference type="EMBL" id="KAF6215612.1"/>
    </source>
</evidence>
<dbReference type="Pfam" id="PF25298">
    <property type="entry name" value="Baculo_FP_2nd"/>
    <property type="match status" value="1"/>
</dbReference>
<dbReference type="InterPro" id="IPR004941">
    <property type="entry name" value="FP_N"/>
</dbReference>
<evidence type="ECO:0008006" key="6">
    <source>
        <dbReference type="Google" id="ProtNLM"/>
    </source>
</evidence>
<dbReference type="InterPro" id="IPR057251">
    <property type="entry name" value="FP_C"/>
</dbReference>
<dbReference type="SUPFAM" id="SSF57903">
    <property type="entry name" value="FYVE/PHD zinc finger"/>
    <property type="match status" value="1"/>
</dbReference>
<evidence type="ECO:0000256" key="1">
    <source>
        <dbReference type="SAM" id="MobiDB-lite"/>
    </source>
</evidence>
<comment type="caution">
    <text evidence="4">The sequence shown here is derived from an EMBL/GenBank/DDBJ whole genome shotgun (WGS) entry which is preliminary data.</text>
</comment>
<dbReference type="Proteomes" id="UP000466442">
    <property type="component" value="Unassembled WGS sequence"/>
</dbReference>
<dbReference type="OrthoDB" id="6623018at2759"/>
<name>A0A8S9Y2U0_APOLU</name>
<evidence type="ECO:0000259" key="3">
    <source>
        <dbReference type="Pfam" id="PF25298"/>
    </source>
</evidence>
<dbReference type="Gene3D" id="1.20.5.1700">
    <property type="match status" value="1"/>
</dbReference>
<dbReference type="InterPro" id="IPR013083">
    <property type="entry name" value="Znf_RING/FYVE/PHD"/>
</dbReference>
<feature type="domain" description="FP protein N-terminal" evidence="2">
    <location>
        <begin position="185"/>
        <end position="278"/>
    </location>
</feature>
<protein>
    <recommendedName>
        <fullName evidence="6">Zinc finger PHD-type domain-containing protein</fullName>
    </recommendedName>
</protein>
<feature type="domain" description="FP protein C-terminal" evidence="3">
    <location>
        <begin position="285"/>
        <end position="334"/>
    </location>
</feature>
<dbReference type="Gene3D" id="3.30.40.10">
    <property type="entry name" value="Zinc/RING finger domain, C3HC4 (zinc finger)"/>
    <property type="match status" value="1"/>
</dbReference>
<dbReference type="Pfam" id="PF03258">
    <property type="entry name" value="Baculo_FP"/>
    <property type="match status" value="1"/>
</dbReference>
<evidence type="ECO:0000259" key="2">
    <source>
        <dbReference type="Pfam" id="PF03258"/>
    </source>
</evidence>
<proteinExistence type="predicted"/>
<reference evidence="4" key="1">
    <citation type="journal article" date="2021" name="Mol. Ecol. Resour.">
        <title>Apolygus lucorum genome provides insights into omnivorousness and mesophyll feeding.</title>
        <authorList>
            <person name="Liu Y."/>
            <person name="Liu H."/>
            <person name="Wang H."/>
            <person name="Huang T."/>
            <person name="Liu B."/>
            <person name="Yang B."/>
            <person name="Yin L."/>
            <person name="Li B."/>
            <person name="Zhang Y."/>
            <person name="Zhang S."/>
            <person name="Jiang F."/>
            <person name="Zhang X."/>
            <person name="Ren Y."/>
            <person name="Wang B."/>
            <person name="Wang S."/>
            <person name="Lu Y."/>
            <person name="Wu K."/>
            <person name="Fan W."/>
            <person name="Wang G."/>
        </authorList>
    </citation>
    <scope>NUCLEOTIDE SEQUENCE</scope>
    <source>
        <strain evidence="4">12Hb</strain>
    </source>
</reference>
<sequence>MSFCASCLKGFANNVYRVKCLACTNEFHLQCQGLKKEDYLFMKDNRKPFTCSNCTKTRRGSISSQESSEGRNSPTTGDTSSTDNVSTAQLLQAINGLRAEVKSANVKYDKYVNTLREELKDIKAHLNSYSDLITKNSEGIDKLATELTSLTNLYDSVNLRFSALETRIIELEGQTQDNEQALLVNCIEINGIPSSENKNALDLVKLVGTALNVDISEQNINNCFRRRPNAASLDGGAIFVSFLRKIDKDNFMRASRRTRNLTSRDLGFQTGNASKIFINHSLTFAKRKLLNSTKIFKRENNFKFVWINNGNILLKKEESDQPLLIKSMHDLQKVASKNGAPSATSCPT</sequence>
<organism evidence="4 5">
    <name type="scientific">Apolygus lucorum</name>
    <name type="common">Small green plant bug</name>
    <name type="synonym">Lygocoris lucorum</name>
    <dbReference type="NCBI Taxonomy" id="248454"/>
    <lineage>
        <taxon>Eukaryota</taxon>
        <taxon>Metazoa</taxon>
        <taxon>Ecdysozoa</taxon>
        <taxon>Arthropoda</taxon>
        <taxon>Hexapoda</taxon>
        <taxon>Insecta</taxon>
        <taxon>Pterygota</taxon>
        <taxon>Neoptera</taxon>
        <taxon>Paraneoptera</taxon>
        <taxon>Hemiptera</taxon>
        <taxon>Heteroptera</taxon>
        <taxon>Panheteroptera</taxon>
        <taxon>Cimicomorpha</taxon>
        <taxon>Miridae</taxon>
        <taxon>Mirini</taxon>
        <taxon>Apolygus</taxon>
    </lineage>
</organism>
<dbReference type="InterPro" id="IPR011011">
    <property type="entry name" value="Znf_FYVE_PHD"/>
</dbReference>
<dbReference type="EMBL" id="WIXP02000002">
    <property type="protein sequence ID" value="KAF6215612.1"/>
    <property type="molecule type" value="Genomic_DNA"/>
</dbReference>